<comment type="subcellular location">
    <subcellularLocation>
        <location evidence="1">Cell membrane</location>
        <topology evidence="1">Multi-pass membrane protein</topology>
    </subcellularLocation>
</comment>
<comment type="similarity">
    <text evidence="2">Belongs to the EamA transporter family.</text>
</comment>
<evidence type="ECO:0000313" key="9">
    <source>
        <dbReference type="EMBL" id="MFD1673345.1"/>
    </source>
</evidence>
<keyword evidence="10" id="KW-1185">Reference proteome</keyword>
<reference evidence="10" key="1">
    <citation type="journal article" date="2019" name="Int. J. Syst. Evol. Microbiol.">
        <title>The Global Catalogue of Microorganisms (GCM) 10K type strain sequencing project: providing services to taxonomists for standard genome sequencing and annotation.</title>
        <authorList>
            <consortium name="The Broad Institute Genomics Platform"/>
            <consortium name="The Broad Institute Genome Sequencing Center for Infectious Disease"/>
            <person name="Wu L."/>
            <person name="Ma J."/>
        </authorList>
    </citation>
    <scope>NUCLEOTIDE SEQUENCE [LARGE SCALE GENOMIC DNA]</scope>
    <source>
        <strain evidence="10">CGMCC 1.12286</strain>
    </source>
</reference>
<feature type="transmembrane region" description="Helical" evidence="7">
    <location>
        <begin position="148"/>
        <end position="167"/>
    </location>
</feature>
<evidence type="ECO:0000256" key="4">
    <source>
        <dbReference type="ARBA" id="ARBA00022692"/>
    </source>
</evidence>
<feature type="transmembrane region" description="Helical" evidence="7">
    <location>
        <begin position="269"/>
        <end position="285"/>
    </location>
</feature>
<dbReference type="InterPro" id="IPR037185">
    <property type="entry name" value="EmrE-like"/>
</dbReference>
<feature type="domain" description="EamA" evidence="8">
    <location>
        <begin position="149"/>
        <end position="285"/>
    </location>
</feature>
<accession>A0ABW4JDX2</accession>
<feature type="transmembrane region" description="Helical" evidence="7">
    <location>
        <begin position="211"/>
        <end position="231"/>
    </location>
</feature>
<evidence type="ECO:0000256" key="2">
    <source>
        <dbReference type="ARBA" id="ARBA00007362"/>
    </source>
</evidence>
<dbReference type="InterPro" id="IPR050638">
    <property type="entry name" value="AA-Vitamin_Transporters"/>
</dbReference>
<keyword evidence="4 7" id="KW-0812">Transmembrane</keyword>
<protein>
    <submittedName>
        <fullName evidence="9">DMT family transporter</fullName>
    </submittedName>
</protein>
<keyword evidence="5 7" id="KW-1133">Transmembrane helix</keyword>
<feature type="transmembrane region" description="Helical" evidence="7">
    <location>
        <begin position="179"/>
        <end position="199"/>
    </location>
</feature>
<feature type="transmembrane region" description="Helical" evidence="7">
    <location>
        <begin position="243"/>
        <end position="263"/>
    </location>
</feature>
<dbReference type="SUPFAM" id="SSF103481">
    <property type="entry name" value="Multidrug resistance efflux transporter EmrE"/>
    <property type="match status" value="2"/>
</dbReference>
<feature type="transmembrane region" description="Helical" evidence="7">
    <location>
        <begin position="7"/>
        <end position="29"/>
    </location>
</feature>
<feature type="transmembrane region" description="Helical" evidence="7">
    <location>
        <begin position="124"/>
        <end position="142"/>
    </location>
</feature>
<organism evidence="9 10">
    <name type="scientific">Alicyclobacillus fodiniaquatilis</name>
    <dbReference type="NCBI Taxonomy" id="1661150"/>
    <lineage>
        <taxon>Bacteria</taxon>
        <taxon>Bacillati</taxon>
        <taxon>Bacillota</taxon>
        <taxon>Bacilli</taxon>
        <taxon>Bacillales</taxon>
        <taxon>Alicyclobacillaceae</taxon>
        <taxon>Alicyclobacillus</taxon>
    </lineage>
</organism>
<dbReference type="PANTHER" id="PTHR32322">
    <property type="entry name" value="INNER MEMBRANE TRANSPORTER"/>
    <property type="match status" value="1"/>
</dbReference>
<evidence type="ECO:0000256" key="5">
    <source>
        <dbReference type="ARBA" id="ARBA00022989"/>
    </source>
</evidence>
<keyword evidence="3" id="KW-1003">Cell membrane</keyword>
<feature type="transmembrane region" description="Helical" evidence="7">
    <location>
        <begin position="66"/>
        <end position="87"/>
    </location>
</feature>
<evidence type="ECO:0000256" key="6">
    <source>
        <dbReference type="ARBA" id="ARBA00023136"/>
    </source>
</evidence>
<dbReference type="EMBL" id="JBHUCX010000004">
    <property type="protein sequence ID" value="MFD1673345.1"/>
    <property type="molecule type" value="Genomic_DNA"/>
</dbReference>
<dbReference type="InterPro" id="IPR000620">
    <property type="entry name" value="EamA_dom"/>
</dbReference>
<dbReference type="Proteomes" id="UP001597079">
    <property type="component" value="Unassembled WGS sequence"/>
</dbReference>
<feature type="domain" description="EamA" evidence="8">
    <location>
        <begin position="7"/>
        <end position="138"/>
    </location>
</feature>
<evidence type="ECO:0000256" key="3">
    <source>
        <dbReference type="ARBA" id="ARBA00022475"/>
    </source>
</evidence>
<feature type="transmembrane region" description="Helical" evidence="7">
    <location>
        <begin position="93"/>
        <end position="115"/>
    </location>
</feature>
<keyword evidence="6 7" id="KW-0472">Membrane</keyword>
<comment type="caution">
    <text evidence="9">The sequence shown here is derived from an EMBL/GenBank/DDBJ whole genome shotgun (WGS) entry which is preliminary data.</text>
</comment>
<dbReference type="PANTHER" id="PTHR32322:SF18">
    <property type="entry name" value="S-ADENOSYLMETHIONINE_S-ADENOSYLHOMOCYSTEINE TRANSPORTER"/>
    <property type="match status" value="1"/>
</dbReference>
<evidence type="ECO:0000256" key="1">
    <source>
        <dbReference type="ARBA" id="ARBA00004651"/>
    </source>
</evidence>
<evidence type="ECO:0000259" key="8">
    <source>
        <dbReference type="Pfam" id="PF00892"/>
    </source>
</evidence>
<gene>
    <name evidence="9" type="ORF">ACFSB2_01230</name>
</gene>
<proteinExistence type="inferred from homology"/>
<evidence type="ECO:0000313" key="10">
    <source>
        <dbReference type="Proteomes" id="UP001597079"/>
    </source>
</evidence>
<name>A0ABW4JDX2_9BACL</name>
<evidence type="ECO:0000256" key="7">
    <source>
        <dbReference type="SAM" id="Phobius"/>
    </source>
</evidence>
<feature type="transmembrane region" description="Helical" evidence="7">
    <location>
        <begin position="35"/>
        <end position="54"/>
    </location>
</feature>
<dbReference type="RefSeq" id="WP_377940712.1">
    <property type="nucleotide sequence ID" value="NZ_JBHUCX010000004.1"/>
</dbReference>
<sequence length="304" mass="34104">MQTKWLTALYIFILVVLWGVSFSIYKVALHYSPPVLFAGIRTFFGGIILLCIALMQRRRPQVRKHFFVYLISALFNVFLFFGLQTLGLNYLPAGLFSVLVYLEPVLVGLFAWLWLGEQMSWTKVIGLICGFLGVAAISARSLTSHLSVIGIILGILTAIGWGIGTVYSKKAQERVDMMWLLTCQFLIGGFLLMCAGSVMEPWTSVDWTAMPFILSTLFGGFFGIAFSWIIWFRLVNMGEATRIAAFTFFVPLISVLTSVLFLHETVNEWLIVGLILIIVGIYLTNKQKKAKSPATPPIQHQQTL</sequence>
<dbReference type="Pfam" id="PF00892">
    <property type="entry name" value="EamA"/>
    <property type="match status" value="2"/>
</dbReference>
<dbReference type="Gene3D" id="1.10.3730.20">
    <property type="match status" value="1"/>
</dbReference>